<organism evidence="2">
    <name type="scientific">Tetraselmis sp. GSL018</name>
    <dbReference type="NCBI Taxonomy" id="582737"/>
    <lineage>
        <taxon>Eukaryota</taxon>
        <taxon>Viridiplantae</taxon>
        <taxon>Chlorophyta</taxon>
        <taxon>core chlorophytes</taxon>
        <taxon>Chlorodendrophyceae</taxon>
        <taxon>Chlorodendrales</taxon>
        <taxon>Chlorodendraceae</taxon>
        <taxon>Tetraselmis</taxon>
    </lineage>
</organism>
<evidence type="ECO:0000256" key="1">
    <source>
        <dbReference type="SAM" id="MobiDB-lite"/>
    </source>
</evidence>
<dbReference type="EMBL" id="GBEZ01005498">
    <property type="protein sequence ID" value="JAC79814.1"/>
    <property type="molecule type" value="Transcribed_RNA"/>
</dbReference>
<proteinExistence type="predicted"/>
<feature type="compositionally biased region" description="Polar residues" evidence="1">
    <location>
        <begin position="112"/>
        <end position="123"/>
    </location>
</feature>
<gene>
    <name evidence="2" type="ORF">TSPGSL018_11776</name>
</gene>
<accession>A0A061S9U5</accession>
<feature type="region of interest" description="Disordered" evidence="1">
    <location>
        <begin position="1"/>
        <end position="30"/>
    </location>
</feature>
<protein>
    <submittedName>
        <fullName evidence="2">Uncharacterized protein</fullName>
    </submittedName>
</protein>
<name>A0A061S9U5_9CHLO</name>
<dbReference type="AlphaFoldDB" id="A0A061S9U5"/>
<sequence>MTGAHCRMSTSKRVLTDSDSDSDDAPLIKPQSDYQKLMKFRRQYPHYKMPFLPDNLFYELFCKYYNDHPNEPKPWEVTIHKKTRRADRTPLQKALRRQRYKQNKQERKKNEAQQSKNEAVNSE</sequence>
<feature type="region of interest" description="Disordered" evidence="1">
    <location>
        <begin position="69"/>
        <end position="123"/>
    </location>
</feature>
<evidence type="ECO:0000313" key="2">
    <source>
        <dbReference type="EMBL" id="JAC79814.1"/>
    </source>
</evidence>
<reference evidence="2" key="1">
    <citation type="submission" date="2014-05" db="EMBL/GenBank/DDBJ databases">
        <title>The transcriptome of the halophilic microalga Tetraselmis sp. GSL018 isolated from the Great Salt Lake, Utah.</title>
        <authorList>
            <person name="Jinkerson R.E."/>
            <person name="D'Adamo S."/>
            <person name="Posewitz M.C."/>
        </authorList>
    </citation>
    <scope>NUCLEOTIDE SEQUENCE</scope>
    <source>
        <strain evidence="2">GSL018</strain>
    </source>
</reference>